<dbReference type="AlphaFoldDB" id="G8ZVJ7"/>
<dbReference type="InterPro" id="IPR011006">
    <property type="entry name" value="CheY-like_superfamily"/>
</dbReference>
<dbReference type="Gene3D" id="3.40.50.2300">
    <property type="match status" value="1"/>
</dbReference>
<feature type="region of interest" description="Disordered" evidence="4">
    <location>
        <begin position="84"/>
        <end position="109"/>
    </location>
</feature>
<keyword evidence="7" id="KW-1185">Reference proteome</keyword>
<dbReference type="SMART" id="SM00448">
    <property type="entry name" value="REC"/>
    <property type="match status" value="1"/>
</dbReference>
<dbReference type="InterPro" id="IPR050956">
    <property type="entry name" value="2C_system_His_kinase"/>
</dbReference>
<feature type="region of interest" description="Disordered" evidence="4">
    <location>
        <begin position="670"/>
        <end position="730"/>
    </location>
</feature>
<gene>
    <name evidence="6" type="primary">TDEL0E03980</name>
    <name evidence="6" type="ORF">TDEL_0E03980</name>
</gene>
<feature type="region of interest" description="Disordered" evidence="4">
    <location>
        <begin position="190"/>
        <end position="218"/>
    </location>
</feature>
<feature type="region of interest" description="Disordered" evidence="4">
    <location>
        <begin position="128"/>
        <end position="174"/>
    </location>
</feature>
<dbReference type="GeneID" id="11504042"/>
<dbReference type="HOGENOM" id="CLU_008307_3_0_1"/>
<dbReference type="GO" id="GO:0032956">
    <property type="term" value="P:regulation of actin cytoskeleton organization"/>
    <property type="evidence" value="ECO:0007669"/>
    <property type="project" value="EnsemblFungi"/>
</dbReference>
<dbReference type="eggNOG" id="KOG0519">
    <property type="taxonomic scope" value="Eukaryota"/>
</dbReference>
<dbReference type="InterPro" id="IPR001789">
    <property type="entry name" value="Sig_transdc_resp-reg_receiver"/>
</dbReference>
<dbReference type="FunFam" id="3.40.50.2300:FF:000146">
    <property type="entry name" value="Putative two-component response regulator SSK1p"/>
    <property type="match status" value="1"/>
</dbReference>
<dbReference type="GO" id="GO:0030295">
    <property type="term" value="F:protein kinase activator activity"/>
    <property type="evidence" value="ECO:0007669"/>
    <property type="project" value="EnsemblFungi"/>
</dbReference>
<reference evidence="6 7" key="1">
    <citation type="journal article" date="2011" name="Proc. Natl. Acad. Sci. U.S.A.">
        <title>Evolutionary erosion of yeast sex chromosomes by mating-type switching accidents.</title>
        <authorList>
            <person name="Gordon J.L."/>
            <person name="Armisen D."/>
            <person name="Proux-Wera E."/>
            <person name="Oheigeartaigh S.S."/>
            <person name="Byrne K.P."/>
            <person name="Wolfe K.H."/>
        </authorList>
    </citation>
    <scope>NUCLEOTIDE SEQUENCE [LARGE SCALE GENOMIC DNA]</scope>
    <source>
        <strain evidence="7">ATCC 10662 / CBS 1146 / NBRC 0425 / NCYC 2629 / NRRL Y-866</strain>
    </source>
</reference>
<dbReference type="GO" id="GO:1900744">
    <property type="term" value="P:regulation of p38MAPK cascade"/>
    <property type="evidence" value="ECO:0007669"/>
    <property type="project" value="EnsemblFungi"/>
</dbReference>
<sequence length="730" mass="80759">MRPRSTQDANGAVPLNSALVWKVWLRIDDCTDEINQPFTLPFNEIDNFDDLKTRLFEKLNNSRWAALNDNASIAIGFRAAKDDNENERDELPPLVKPSPSPVFGSGNCLGRNNKPLIPAPLAVDTSRSVLPHRSCSSVTTSPQRSASNSPRLQQGPKMTSIRHGSASPYGNLNAGSRKYSPVPLVSAAAPEAEKSHLPGTLNKGYQFPSEESLDHPERPRVLFEPDELVINIYRKLFGHMGSQRASSSLLIICNEEERILEPLSPPPPPIALDTLTATTYIPTNEEIAQQLLESQNFEPKDSDDFHLTTPPATDLGLGLDGEEGTVLLQHRISSEAEGEEEKEREFKLITNEEQLRKESQSLQDAEHSVDSPKPAILLLPKNYTGDVDFNEDNDLKPPSEPASPGTITYNDPFKDAYQSELPIPASSYAPLDEKEVGLIHPMLESERRKNTGSCPASPDLPNRPETVVPTLPSRLPSTTSLQKGQLPWGLITANHEIFPKITVLIVEDNVINQAILRSFLKKHKISYKVAKNGQEAVDRWKEGGIDLIFMDLQLPVFSGMDAAKKIRDLEKLNASSETLPDSKEGDKKRSKAPVIIVAFTASNTRADKREALLSGCNDYLTKPVNLHWLSKKINEWGCMQALIDFDSWKQGQSRMTDSVLMKASPKLLPKASESSILSNSSRVDNRSNSSVSQVKMADSKTVSKNHSRHSTERDRSSPGNLSKRNLSDAK</sequence>
<feature type="region of interest" description="Disordered" evidence="4">
    <location>
        <begin position="447"/>
        <end position="480"/>
    </location>
</feature>
<protein>
    <recommendedName>
        <fullName evidence="5">Response regulatory domain-containing protein</fullName>
    </recommendedName>
</protein>
<accession>G8ZVJ7</accession>
<dbReference type="FunCoup" id="G8ZVJ7">
    <property type="interactions" value="222"/>
</dbReference>
<dbReference type="EMBL" id="HE616746">
    <property type="protein sequence ID" value="CCE92641.1"/>
    <property type="molecule type" value="Genomic_DNA"/>
</dbReference>
<dbReference type="Pfam" id="PF00072">
    <property type="entry name" value="Response_reg"/>
    <property type="match status" value="1"/>
</dbReference>
<feature type="compositionally biased region" description="Polar residues" evidence="4">
    <location>
        <begin position="134"/>
        <end position="152"/>
    </location>
</feature>
<dbReference type="Proteomes" id="UP000005627">
    <property type="component" value="Chromosome 5"/>
</dbReference>
<dbReference type="PROSITE" id="PS50110">
    <property type="entry name" value="RESPONSE_REGULATORY"/>
    <property type="match status" value="1"/>
</dbReference>
<evidence type="ECO:0000256" key="3">
    <source>
        <dbReference type="PROSITE-ProRule" id="PRU00169"/>
    </source>
</evidence>
<name>G8ZVJ7_TORDE</name>
<evidence type="ECO:0000256" key="2">
    <source>
        <dbReference type="ARBA" id="ARBA00023012"/>
    </source>
</evidence>
<evidence type="ECO:0000259" key="5">
    <source>
        <dbReference type="PROSITE" id="PS50110"/>
    </source>
</evidence>
<dbReference type="SUPFAM" id="SSF52172">
    <property type="entry name" value="CheY-like"/>
    <property type="match status" value="1"/>
</dbReference>
<evidence type="ECO:0000256" key="4">
    <source>
        <dbReference type="SAM" id="MobiDB-lite"/>
    </source>
</evidence>
<evidence type="ECO:0000313" key="7">
    <source>
        <dbReference type="Proteomes" id="UP000005627"/>
    </source>
</evidence>
<feature type="domain" description="Response regulatory" evidence="5">
    <location>
        <begin position="502"/>
        <end position="637"/>
    </location>
</feature>
<dbReference type="CDD" id="cd17546">
    <property type="entry name" value="REC_hyHK_CKI1_RcsC-like"/>
    <property type="match status" value="1"/>
</dbReference>
<dbReference type="STRING" id="1076872.G8ZVJ7"/>
<organism evidence="6 7">
    <name type="scientific">Torulaspora delbrueckii</name>
    <name type="common">Yeast</name>
    <name type="synonym">Candida colliculosa</name>
    <dbReference type="NCBI Taxonomy" id="4950"/>
    <lineage>
        <taxon>Eukaryota</taxon>
        <taxon>Fungi</taxon>
        <taxon>Dikarya</taxon>
        <taxon>Ascomycota</taxon>
        <taxon>Saccharomycotina</taxon>
        <taxon>Saccharomycetes</taxon>
        <taxon>Saccharomycetales</taxon>
        <taxon>Saccharomycetaceae</taxon>
        <taxon>Torulaspora</taxon>
    </lineage>
</organism>
<dbReference type="GO" id="GO:0071474">
    <property type="term" value="P:cellular hyperosmotic response"/>
    <property type="evidence" value="ECO:0007669"/>
    <property type="project" value="EnsemblFungi"/>
</dbReference>
<proteinExistence type="predicted"/>
<dbReference type="GO" id="GO:0031435">
    <property type="term" value="F:mitogen-activated protein kinase kinase kinase binding"/>
    <property type="evidence" value="ECO:0007669"/>
    <property type="project" value="EnsemblFungi"/>
</dbReference>
<evidence type="ECO:0000313" key="6">
    <source>
        <dbReference type="EMBL" id="CCE92641.1"/>
    </source>
</evidence>
<dbReference type="InParanoid" id="G8ZVJ7"/>
<dbReference type="PANTHER" id="PTHR43719:SF28">
    <property type="entry name" value="PEROXIDE STRESS-ACTIVATED HISTIDINE KINASE MAK1-RELATED"/>
    <property type="match status" value="1"/>
</dbReference>
<dbReference type="KEGG" id="tdl:TDEL_0E03980"/>
<dbReference type="GO" id="GO:0071468">
    <property type="term" value="P:cellular response to acidic pH"/>
    <property type="evidence" value="ECO:0007669"/>
    <property type="project" value="EnsemblFungi"/>
</dbReference>
<keyword evidence="2" id="KW-0902">Two-component regulatory system</keyword>
<dbReference type="GO" id="GO:0000156">
    <property type="term" value="F:phosphorelay response regulator activity"/>
    <property type="evidence" value="ECO:0007669"/>
    <property type="project" value="EnsemblFungi"/>
</dbReference>
<dbReference type="GO" id="GO:0005737">
    <property type="term" value="C:cytoplasm"/>
    <property type="evidence" value="ECO:0007669"/>
    <property type="project" value="EnsemblFungi"/>
</dbReference>
<feature type="modified residue" description="4-aspartylphosphate" evidence="3">
    <location>
        <position position="551"/>
    </location>
</feature>
<evidence type="ECO:0000256" key="1">
    <source>
        <dbReference type="ARBA" id="ARBA00022553"/>
    </source>
</evidence>
<dbReference type="RefSeq" id="XP_003681852.1">
    <property type="nucleotide sequence ID" value="XM_003681804.1"/>
</dbReference>
<feature type="compositionally biased region" description="Low complexity" evidence="4">
    <location>
        <begin position="678"/>
        <end position="692"/>
    </location>
</feature>
<dbReference type="GO" id="GO:0007234">
    <property type="term" value="P:osmosensory signaling via phosphorelay pathway"/>
    <property type="evidence" value="ECO:0007669"/>
    <property type="project" value="EnsemblFungi"/>
</dbReference>
<keyword evidence="1 3" id="KW-0597">Phosphoprotein</keyword>
<dbReference type="OrthoDB" id="21225at2759"/>
<dbReference type="PANTHER" id="PTHR43719">
    <property type="entry name" value="TWO-COMPONENT HISTIDINE KINASE"/>
    <property type="match status" value="1"/>
</dbReference>